<feature type="chain" id="PRO_5012215755" evidence="1">
    <location>
        <begin position="22"/>
        <end position="408"/>
    </location>
</feature>
<dbReference type="AlphaFoldDB" id="A0A1Y6D0L8"/>
<gene>
    <name evidence="2" type="ORF">SAMN02949497_3572</name>
</gene>
<organism evidence="2 3">
    <name type="scientific">Methylomagnum ishizawai</name>
    <dbReference type="NCBI Taxonomy" id="1760988"/>
    <lineage>
        <taxon>Bacteria</taxon>
        <taxon>Pseudomonadati</taxon>
        <taxon>Pseudomonadota</taxon>
        <taxon>Gammaproteobacteria</taxon>
        <taxon>Methylococcales</taxon>
        <taxon>Methylococcaceae</taxon>
        <taxon>Methylomagnum</taxon>
    </lineage>
</organism>
<dbReference type="InterPro" id="IPR022478">
    <property type="entry name" value="ABC_transptr_sub-bd_PQQ"/>
</dbReference>
<feature type="signal peptide" evidence="1">
    <location>
        <begin position="1"/>
        <end position="21"/>
    </location>
</feature>
<dbReference type="Gene3D" id="3.40.50.2300">
    <property type="match status" value="2"/>
</dbReference>
<keyword evidence="1" id="KW-0732">Signal</keyword>
<dbReference type="STRING" id="1760988.SAMN02949497_3572"/>
<dbReference type="RefSeq" id="WP_085215036.1">
    <property type="nucleotide sequence ID" value="NZ_FXAM01000001.1"/>
</dbReference>
<evidence type="ECO:0000256" key="1">
    <source>
        <dbReference type="SAM" id="SignalP"/>
    </source>
</evidence>
<reference evidence="2 3" key="1">
    <citation type="submission" date="2016-12" db="EMBL/GenBank/DDBJ databases">
        <authorList>
            <person name="Song W.-J."/>
            <person name="Kurnit D.M."/>
        </authorList>
    </citation>
    <scope>NUCLEOTIDE SEQUENCE [LARGE SCALE GENOMIC DNA]</scope>
    <source>
        <strain evidence="2 3">175</strain>
    </source>
</reference>
<dbReference type="InterPro" id="IPR028082">
    <property type="entry name" value="Peripla_BP_I"/>
</dbReference>
<dbReference type="CDD" id="cd06268">
    <property type="entry name" value="PBP1_ABC_transporter_LIVBP-like"/>
    <property type="match status" value="1"/>
</dbReference>
<dbReference type="Proteomes" id="UP000192923">
    <property type="component" value="Unassembled WGS sequence"/>
</dbReference>
<dbReference type="NCBIfam" id="TIGR03863">
    <property type="entry name" value="PQQ_ABC_bind"/>
    <property type="match status" value="1"/>
</dbReference>
<dbReference type="EMBL" id="FXAM01000001">
    <property type="protein sequence ID" value="SMF96187.1"/>
    <property type="molecule type" value="Genomic_DNA"/>
</dbReference>
<sequence>MTPKSSILLSLLLAAALPVHAAHKPSKPAPRPETPPAAAPAVKADTLTLAYLTRQDANPPTVPFFDPVIIDSGLQGARLGIQDDNTTGRFTRQNFVLKETILPPEGDVVAAFKALAAEGHRHFLLDLPAPLLLELAALPEAQNALLYDTASRDDALRAESCRANLLHLLPSRAMRADALAQYLAKKRWQKWFLAIGPNEGDRLYAAAVRSSAKKFGAKIVAEKPWEHSFDERRSPESEVPVFTQGVDYEVLIVADESGLFGDYLPYRTWQPRPVAGTQGLVPTAWHHTHEAWGALQLQNRFRAQAGRWMAEADYGAWLAVRAIGEAATRAKSVEFEPVKAFMLGEQFALAGFKGVPLSFRSWDRQLRQPVLLAAERSLVAVAPIEGYLHPRNELDSLGIDQAESKCKF</sequence>
<evidence type="ECO:0000313" key="3">
    <source>
        <dbReference type="Proteomes" id="UP000192923"/>
    </source>
</evidence>
<name>A0A1Y6D0L8_9GAMM</name>
<dbReference type="OrthoDB" id="5341635at2"/>
<evidence type="ECO:0000313" key="2">
    <source>
        <dbReference type="EMBL" id="SMF96187.1"/>
    </source>
</evidence>
<protein>
    <submittedName>
        <fullName evidence="2">ABC transporter, substrate binding protein, PQQ-dependent alcohol dehydrogenase system</fullName>
    </submittedName>
</protein>
<dbReference type="SUPFAM" id="SSF53822">
    <property type="entry name" value="Periplasmic binding protein-like I"/>
    <property type="match status" value="1"/>
</dbReference>
<accession>A0A1Y6D0L8</accession>
<proteinExistence type="predicted"/>
<keyword evidence="3" id="KW-1185">Reference proteome</keyword>